<protein>
    <submittedName>
        <fullName evidence="1">Phage Holliday junction resolvase</fullName>
    </submittedName>
</protein>
<dbReference type="Proteomes" id="UP000071765">
    <property type="component" value="Unassembled WGS sequence"/>
</dbReference>
<accession>A0A0Z8KFW0</accession>
<evidence type="ECO:0000313" key="1">
    <source>
        <dbReference type="EMBL" id="CYV71520.1"/>
    </source>
</evidence>
<gene>
    <name evidence="1" type="ORF">ERS132452_00644</name>
</gene>
<dbReference type="GO" id="GO:0000287">
    <property type="term" value="F:magnesium ion binding"/>
    <property type="evidence" value="ECO:0007669"/>
    <property type="project" value="InterPro"/>
</dbReference>
<dbReference type="SUPFAM" id="SSF103084">
    <property type="entry name" value="Holliday junction resolvase RusA"/>
    <property type="match status" value="1"/>
</dbReference>
<dbReference type="EMBL" id="FIIN01000003">
    <property type="protein sequence ID" value="CYV71520.1"/>
    <property type="molecule type" value="Genomic_DNA"/>
</dbReference>
<name>A0A0Z8KFW0_STRSU</name>
<organism evidence="1 2">
    <name type="scientific">Streptococcus suis</name>
    <dbReference type="NCBI Taxonomy" id="1307"/>
    <lineage>
        <taxon>Bacteria</taxon>
        <taxon>Bacillati</taxon>
        <taxon>Bacillota</taxon>
        <taxon>Bacilli</taxon>
        <taxon>Lactobacillales</taxon>
        <taxon>Streptococcaceae</taxon>
        <taxon>Streptococcus</taxon>
    </lineage>
</organism>
<dbReference type="GO" id="GO:0006281">
    <property type="term" value="P:DNA repair"/>
    <property type="evidence" value="ECO:0007669"/>
    <property type="project" value="InterPro"/>
</dbReference>
<reference evidence="1 2" key="1">
    <citation type="submission" date="2016-02" db="EMBL/GenBank/DDBJ databases">
        <authorList>
            <consortium name="Pathogen Informatics"/>
        </authorList>
    </citation>
    <scope>NUCLEOTIDE SEQUENCE [LARGE SCALE GENOMIC DNA]</scope>
    <source>
        <strain evidence="1 2">LSS90</strain>
    </source>
</reference>
<evidence type="ECO:0000313" key="2">
    <source>
        <dbReference type="Proteomes" id="UP000071765"/>
    </source>
</evidence>
<sequence length="128" mass="14897">MKFEFIFSNTKRKKEMLNANDRMNWARKAEITAYLRQIGRLNVPKGKYTAHTKKRPCGLVVTIYAPTKRRMDPPNFYPTVKALVDGMTDAGIWTDDSHEVIKFMTFEYGGLSGLKDKYRIEIEVEEVE</sequence>
<proteinExistence type="predicted"/>
<dbReference type="InterPro" id="IPR036614">
    <property type="entry name" value="RusA-like_sf"/>
</dbReference>
<dbReference type="Gene3D" id="3.30.1330.70">
    <property type="entry name" value="Holliday junction resolvase RusA"/>
    <property type="match status" value="1"/>
</dbReference>
<dbReference type="GO" id="GO:0006310">
    <property type="term" value="P:DNA recombination"/>
    <property type="evidence" value="ECO:0007669"/>
    <property type="project" value="InterPro"/>
</dbReference>
<dbReference type="AlphaFoldDB" id="A0A0Z8KFW0"/>